<dbReference type="Gene3D" id="3.90.180.10">
    <property type="entry name" value="Medium-chain alcohol dehydrogenases, catalytic domain"/>
    <property type="match status" value="1"/>
</dbReference>
<dbReference type="SUPFAM" id="SSF51735">
    <property type="entry name" value="NAD(P)-binding Rossmann-fold domains"/>
    <property type="match status" value="1"/>
</dbReference>
<evidence type="ECO:0000259" key="1">
    <source>
        <dbReference type="Pfam" id="PF08240"/>
    </source>
</evidence>
<reference evidence="2 3" key="1">
    <citation type="submission" date="2019-12" db="EMBL/GenBank/DDBJ databases">
        <authorList>
            <person name="Kim Y.S."/>
        </authorList>
    </citation>
    <scope>NUCLEOTIDE SEQUENCE [LARGE SCALE GENOMIC DNA]</scope>
    <source>
        <strain evidence="2 3">GA093</strain>
    </source>
</reference>
<dbReference type="Proteomes" id="UP000471501">
    <property type="component" value="Unassembled WGS sequence"/>
</dbReference>
<dbReference type="AlphaFoldDB" id="A0A6I4NTW0"/>
<comment type="caution">
    <text evidence="2">The sequence shown here is derived from an EMBL/GenBank/DDBJ whole genome shotgun (WGS) entry which is preliminary data.</text>
</comment>
<dbReference type="EMBL" id="WSTB01000009">
    <property type="protein sequence ID" value="MWB95925.1"/>
    <property type="molecule type" value="Genomic_DNA"/>
</dbReference>
<dbReference type="InterPro" id="IPR011032">
    <property type="entry name" value="GroES-like_sf"/>
</dbReference>
<evidence type="ECO:0000313" key="2">
    <source>
        <dbReference type="EMBL" id="MWB95925.1"/>
    </source>
</evidence>
<dbReference type="InterPro" id="IPR013154">
    <property type="entry name" value="ADH-like_N"/>
</dbReference>
<evidence type="ECO:0000313" key="3">
    <source>
        <dbReference type="Proteomes" id="UP000471501"/>
    </source>
</evidence>
<dbReference type="SUPFAM" id="SSF50129">
    <property type="entry name" value="GroES-like"/>
    <property type="match status" value="1"/>
</dbReference>
<accession>A0A6I4NTW0</accession>
<dbReference type="PANTHER" id="PTHR43677:SF4">
    <property type="entry name" value="QUINONE OXIDOREDUCTASE-LIKE PROTEIN 2"/>
    <property type="match status" value="1"/>
</dbReference>
<organism evidence="2 3">
    <name type="scientific">Flavobacterium hydrocarbonoxydans</name>
    <dbReference type="NCBI Taxonomy" id="2683249"/>
    <lineage>
        <taxon>Bacteria</taxon>
        <taxon>Pseudomonadati</taxon>
        <taxon>Bacteroidota</taxon>
        <taxon>Flavobacteriia</taxon>
        <taxon>Flavobacteriales</taxon>
        <taxon>Flavobacteriaceae</taxon>
        <taxon>Flavobacterium</taxon>
    </lineage>
</organism>
<feature type="domain" description="Alcohol dehydrogenase-like N-terminal" evidence="1">
    <location>
        <begin position="51"/>
        <end position="122"/>
    </location>
</feature>
<keyword evidence="3" id="KW-1185">Reference proteome</keyword>
<proteinExistence type="predicted"/>
<dbReference type="PANTHER" id="PTHR43677">
    <property type="entry name" value="SHORT-CHAIN DEHYDROGENASE/REDUCTASE"/>
    <property type="match status" value="1"/>
</dbReference>
<dbReference type="InterPro" id="IPR036291">
    <property type="entry name" value="NAD(P)-bd_dom_sf"/>
</dbReference>
<name>A0A6I4NTW0_9FLAO</name>
<dbReference type="GO" id="GO:0016491">
    <property type="term" value="F:oxidoreductase activity"/>
    <property type="evidence" value="ECO:0007669"/>
    <property type="project" value="TreeGrafter"/>
</dbReference>
<dbReference type="Pfam" id="PF08240">
    <property type="entry name" value="ADH_N"/>
    <property type="match status" value="1"/>
</dbReference>
<dbReference type="RefSeq" id="WP_160375830.1">
    <property type="nucleotide sequence ID" value="NZ_WSTB01000009.1"/>
</dbReference>
<gene>
    <name evidence="2" type="ORF">GON26_16280</name>
</gene>
<dbReference type="Gene3D" id="3.40.50.720">
    <property type="entry name" value="NAD(P)-binding Rossmann-like Domain"/>
    <property type="match status" value="1"/>
</dbReference>
<protein>
    <submittedName>
        <fullName evidence="2">Alcohol dehydrogenase catalytic domain-containing protein</fullName>
    </submittedName>
</protein>
<sequence length="362" mass="40105">MRALAVVTSSLFDKIEDNQKHLIEIDNLKIPIAFIEGNAPDFEADSDLYANLVLVKKTSFSLNYRDLGVIEGAWQKLNAEKNDTFYPIGSDFAGHVAAIGKNVTTLAVGDLVIGNCFYPEAENGAIPGIPSNHSSKEYEIYHWGKLIKVPSYISSVEAGAVSIGTQTANAMIRKANIKKGDNVLVTSITSNTSFFLLNALWNLDCNVYGLSYSGKNTQIVRTHFPFIKNVFSVKEKNIPEKLLFDVVFDAFSDTYLNILSTKLNLNARYLTCGIFNQSSDKIKNIKPVNLPLLIANLMMRNVSFIGNCLGTTQDLVTGMETYKTNKLKIDSVFTASDSLSDFITKTYNLEADKFGKVVYQYS</sequence>
<dbReference type="InterPro" id="IPR051397">
    <property type="entry name" value="Zn-ADH-like_protein"/>
</dbReference>